<gene>
    <name evidence="3" type="ORF">NJQ99_13470</name>
</gene>
<dbReference type="InterPro" id="IPR014044">
    <property type="entry name" value="CAP_dom"/>
</dbReference>
<accession>A0A9J6PMY1</accession>
<dbReference type="RefSeq" id="WP_269333392.1">
    <property type="nucleotide sequence ID" value="NZ_JAMZFT010000003.1"/>
</dbReference>
<keyword evidence="4" id="KW-1185">Reference proteome</keyword>
<evidence type="ECO:0000259" key="2">
    <source>
        <dbReference type="Pfam" id="PF00188"/>
    </source>
</evidence>
<dbReference type="CDD" id="cd05379">
    <property type="entry name" value="CAP_bacterial"/>
    <property type="match status" value="1"/>
</dbReference>
<proteinExistence type="predicted"/>
<feature type="signal peptide" evidence="1">
    <location>
        <begin position="1"/>
        <end position="27"/>
    </location>
</feature>
<dbReference type="Pfam" id="PF00188">
    <property type="entry name" value="CAP"/>
    <property type="match status" value="1"/>
</dbReference>
<dbReference type="PANTHER" id="PTHR31157:SF1">
    <property type="entry name" value="SCP DOMAIN-CONTAINING PROTEIN"/>
    <property type="match status" value="1"/>
</dbReference>
<dbReference type="EMBL" id="JAMZFT010000003">
    <property type="protein sequence ID" value="MCP1337426.1"/>
    <property type="molecule type" value="Genomic_DNA"/>
</dbReference>
<protein>
    <submittedName>
        <fullName evidence="3">CAP domain-containing protein</fullName>
    </submittedName>
</protein>
<comment type="caution">
    <text evidence="3">The sequence shown here is derived from an EMBL/GenBank/DDBJ whole genome shotgun (WGS) entry which is preliminary data.</text>
</comment>
<sequence>MSVIQKTFIAGALVLSVLSLGSGDAGARPSEIPVASPAHCAQPAVDPALAQAVVDEINAYRAAQGLGPVHLEPRLTAAAMMHVADLAQRSVLSHYGAQGETFVDRIEKVGYSGYARAENVGWNYATPAGIVRGWIESPSHRRNMELADVTEAGIGYVCDPDRGHFWALNLGTDNLRMVQRVSSRIGRPAWRR</sequence>
<dbReference type="AlphaFoldDB" id="A0A9J6PMY1"/>
<dbReference type="SUPFAM" id="SSF55797">
    <property type="entry name" value="PR-1-like"/>
    <property type="match status" value="1"/>
</dbReference>
<evidence type="ECO:0000256" key="1">
    <source>
        <dbReference type="SAM" id="SignalP"/>
    </source>
</evidence>
<feature type="chain" id="PRO_5039948083" evidence="1">
    <location>
        <begin position="28"/>
        <end position="192"/>
    </location>
</feature>
<evidence type="ECO:0000313" key="3">
    <source>
        <dbReference type="EMBL" id="MCP1337426.1"/>
    </source>
</evidence>
<organism evidence="3 4">
    <name type="scientific">Futiania mangrovi</name>
    <dbReference type="NCBI Taxonomy" id="2959716"/>
    <lineage>
        <taxon>Bacteria</taxon>
        <taxon>Pseudomonadati</taxon>
        <taxon>Pseudomonadota</taxon>
        <taxon>Alphaproteobacteria</taxon>
        <taxon>Futianiales</taxon>
        <taxon>Futianiaceae</taxon>
        <taxon>Futiania</taxon>
    </lineage>
</organism>
<dbReference type="Proteomes" id="UP001055804">
    <property type="component" value="Unassembled WGS sequence"/>
</dbReference>
<dbReference type="PANTHER" id="PTHR31157">
    <property type="entry name" value="SCP DOMAIN-CONTAINING PROTEIN"/>
    <property type="match status" value="1"/>
</dbReference>
<reference evidence="3" key="1">
    <citation type="submission" date="2022-06" db="EMBL/GenBank/DDBJ databases">
        <title>Isolation and Genomics of Futiania mangrovii gen. nov., sp. nov., a Rare and Metabolically-versatile member in the Class Alphaproteobacteria.</title>
        <authorList>
            <person name="Liu L."/>
            <person name="Huang W.-C."/>
            <person name="Pan J."/>
            <person name="Li J."/>
            <person name="Huang Y."/>
            <person name="Du H."/>
            <person name="Liu Y."/>
            <person name="Li M."/>
        </authorList>
    </citation>
    <scope>NUCLEOTIDE SEQUENCE</scope>
    <source>
        <strain evidence="3">FT118</strain>
    </source>
</reference>
<evidence type="ECO:0000313" key="4">
    <source>
        <dbReference type="Proteomes" id="UP001055804"/>
    </source>
</evidence>
<dbReference type="InterPro" id="IPR035940">
    <property type="entry name" value="CAP_sf"/>
</dbReference>
<keyword evidence="1" id="KW-0732">Signal</keyword>
<dbReference type="Gene3D" id="3.40.33.10">
    <property type="entry name" value="CAP"/>
    <property type="match status" value="1"/>
</dbReference>
<name>A0A9J6PMY1_9PROT</name>
<feature type="domain" description="SCP" evidence="2">
    <location>
        <begin position="54"/>
        <end position="168"/>
    </location>
</feature>